<protein>
    <submittedName>
        <fullName evidence="1">Uncharacterized protein</fullName>
    </submittedName>
</protein>
<proteinExistence type="predicted"/>
<evidence type="ECO:0000313" key="1">
    <source>
        <dbReference type="EMBL" id="SHF37484.1"/>
    </source>
</evidence>
<reference evidence="1 2" key="1">
    <citation type="submission" date="2016-11" db="EMBL/GenBank/DDBJ databases">
        <authorList>
            <person name="Jaros S."/>
            <person name="Januszkiewicz K."/>
            <person name="Wedrychowicz H."/>
        </authorList>
    </citation>
    <scope>NUCLEOTIDE SEQUENCE [LARGE SCALE GENOMIC DNA]</scope>
    <source>
        <strain evidence="1 2">DSM 44666</strain>
    </source>
</reference>
<keyword evidence="2" id="KW-1185">Reference proteome</keyword>
<sequence length="71" mass="8347">MNAIVSILLAKLFFLKPQPANPMIHKVFTSFFRRSQYIITFLLYHEEHSTIFYISNPWDSCVTPFPTVPQI</sequence>
<dbReference type="AlphaFoldDB" id="A0A1M5B4Q0"/>
<organism evidence="1 2">
    <name type="scientific">Seinonella peptonophila</name>
    <dbReference type="NCBI Taxonomy" id="112248"/>
    <lineage>
        <taxon>Bacteria</taxon>
        <taxon>Bacillati</taxon>
        <taxon>Bacillota</taxon>
        <taxon>Bacilli</taxon>
        <taxon>Bacillales</taxon>
        <taxon>Thermoactinomycetaceae</taxon>
        <taxon>Seinonella</taxon>
    </lineage>
</organism>
<dbReference type="EMBL" id="FQVL01000018">
    <property type="protein sequence ID" value="SHF37484.1"/>
    <property type="molecule type" value="Genomic_DNA"/>
</dbReference>
<evidence type="ECO:0000313" key="2">
    <source>
        <dbReference type="Proteomes" id="UP000184476"/>
    </source>
</evidence>
<name>A0A1M5B4Q0_9BACL</name>
<gene>
    <name evidence="1" type="ORF">SAMN05444392_11829</name>
</gene>
<dbReference type="Proteomes" id="UP000184476">
    <property type="component" value="Unassembled WGS sequence"/>
</dbReference>
<accession>A0A1M5B4Q0</accession>